<name>A0A2S0KKI6_9ACTN</name>
<keyword evidence="5 8" id="KW-0812">Transmembrane</keyword>
<feature type="transmembrane region" description="Helical" evidence="8">
    <location>
        <begin position="78"/>
        <end position="97"/>
    </location>
</feature>
<evidence type="ECO:0000256" key="1">
    <source>
        <dbReference type="ARBA" id="ARBA00004651"/>
    </source>
</evidence>
<evidence type="ECO:0000256" key="3">
    <source>
        <dbReference type="ARBA" id="ARBA00022448"/>
    </source>
</evidence>
<dbReference type="Proteomes" id="UP000239814">
    <property type="component" value="Chromosome"/>
</dbReference>
<keyword evidence="6 8" id="KW-1133">Transmembrane helix</keyword>
<feature type="transmembrane region" description="Helical" evidence="8">
    <location>
        <begin position="143"/>
        <end position="166"/>
    </location>
</feature>
<organism evidence="9 10">
    <name type="scientific">Gordonia iterans</name>
    <dbReference type="NCBI Taxonomy" id="1004901"/>
    <lineage>
        <taxon>Bacteria</taxon>
        <taxon>Bacillati</taxon>
        <taxon>Actinomycetota</taxon>
        <taxon>Actinomycetes</taxon>
        <taxon>Mycobacteriales</taxon>
        <taxon>Gordoniaceae</taxon>
        <taxon>Gordonia</taxon>
    </lineage>
</organism>
<dbReference type="GO" id="GO:0022857">
    <property type="term" value="F:transmembrane transporter activity"/>
    <property type="evidence" value="ECO:0007669"/>
    <property type="project" value="InterPro"/>
</dbReference>
<feature type="transmembrane region" description="Helical" evidence="8">
    <location>
        <begin position="234"/>
        <end position="257"/>
    </location>
</feature>
<comment type="subcellular location">
    <subcellularLocation>
        <location evidence="1">Cell membrane</location>
        <topology evidence="1">Multi-pass membrane protein</topology>
    </subcellularLocation>
</comment>
<evidence type="ECO:0000313" key="10">
    <source>
        <dbReference type="Proteomes" id="UP000239814"/>
    </source>
</evidence>
<keyword evidence="4" id="KW-1003">Cell membrane</keyword>
<dbReference type="GO" id="GO:0033214">
    <property type="term" value="P:siderophore-iron import into cell"/>
    <property type="evidence" value="ECO:0007669"/>
    <property type="project" value="TreeGrafter"/>
</dbReference>
<evidence type="ECO:0000256" key="4">
    <source>
        <dbReference type="ARBA" id="ARBA00022475"/>
    </source>
</evidence>
<feature type="transmembrane region" description="Helical" evidence="8">
    <location>
        <begin position="277"/>
        <end position="298"/>
    </location>
</feature>
<feature type="transmembrane region" description="Helical" evidence="8">
    <location>
        <begin position="117"/>
        <end position="136"/>
    </location>
</feature>
<dbReference type="InterPro" id="IPR000522">
    <property type="entry name" value="ABC_transptr_permease_BtuC"/>
</dbReference>
<evidence type="ECO:0000256" key="8">
    <source>
        <dbReference type="SAM" id="Phobius"/>
    </source>
</evidence>
<reference evidence="9 10" key="1">
    <citation type="submission" date="2018-03" db="EMBL/GenBank/DDBJ databases">
        <title>Characteristics and genome of n-alkane degrading marine bacteria Gordonia iterans isolated from crude oil contaminated in Tae-an, South Korea.</title>
        <authorList>
            <person name="Lee S.-S."/>
            <person name="Kim H."/>
        </authorList>
    </citation>
    <scope>NUCLEOTIDE SEQUENCE [LARGE SCALE GENOMIC DNA]</scope>
    <source>
        <strain evidence="9 10">Co17</strain>
    </source>
</reference>
<proteinExistence type="inferred from homology"/>
<feature type="transmembrane region" description="Helical" evidence="8">
    <location>
        <begin position="191"/>
        <end position="213"/>
    </location>
</feature>
<evidence type="ECO:0000256" key="7">
    <source>
        <dbReference type="ARBA" id="ARBA00023136"/>
    </source>
</evidence>
<comment type="similarity">
    <text evidence="2">Belongs to the binding-protein-dependent transport system permease family. FecCD subfamily.</text>
</comment>
<feature type="transmembrane region" description="Helical" evidence="8">
    <location>
        <begin position="51"/>
        <end position="71"/>
    </location>
</feature>
<dbReference type="SUPFAM" id="SSF81345">
    <property type="entry name" value="ABC transporter involved in vitamin B12 uptake, BtuC"/>
    <property type="match status" value="1"/>
</dbReference>
<feature type="transmembrane region" description="Helical" evidence="8">
    <location>
        <begin position="305"/>
        <end position="324"/>
    </location>
</feature>
<keyword evidence="3" id="KW-0813">Transport</keyword>
<evidence type="ECO:0000256" key="5">
    <source>
        <dbReference type="ARBA" id="ARBA00022692"/>
    </source>
</evidence>
<dbReference type="PANTHER" id="PTHR30472">
    <property type="entry name" value="FERRIC ENTEROBACTIN TRANSPORT SYSTEM PERMEASE PROTEIN"/>
    <property type="match status" value="1"/>
</dbReference>
<dbReference type="CDD" id="cd06550">
    <property type="entry name" value="TM_ABC_iron-siderophores_like"/>
    <property type="match status" value="1"/>
</dbReference>
<accession>A0A2S0KKI6</accession>
<gene>
    <name evidence="9" type="ORF">C6V83_11255</name>
</gene>
<evidence type="ECO:0000313" key="9">
    <source>
        <dbReference type="EMBL" id="AVM02183.1"/>
    </source>
</evidence>
<dbReference type="KEGG" id="git:C6V83_11255"/>
<sequence length="336" mass="34151">MLSLAVLLGVVLSVFVGSVTVPVGDTAAVVLGDRSNPFASVVIDFRVPRTVTALVVGAALGLAGMQMQTLFRNPLADPYILGASSGASLGVALVVLLGGTSAGAFTSGLTAMGRNGMVIAAAAGAGLVLGIIAVLSRWVRSSVSLLLVGVMLASVSTAAVSVLLTMTRPQLAQQFLEWGMGTFRASTYQDLWLMVPLVLVGVLIAALTIRPLNALLLGEGYARSMGIRIGPTRIRIIVSAAILAGVTTAFCGPIGFLGLVVPHLARFAVGSSDHRKVMPATLLVGALLALICGVIAELPGTGRVLPLGAITALFGAPMVIVVLIRASRGRLSGVGI</sequence>
<dbReference type="AlphaFoldDB" id="A0A2S0KKI6"/>
<dbReference type="PANTHER" id="PTHR30472:SF41">
    <property type="entry name" value="TRANSPORT SYSTEM PERMEASE PROTEIN"/>
    <property type="match status" value="1"/>
</dbReference>
<keyword evidence="10" id="KW-1185">Reference proteome</keyword>
<dbReference type="GO" id="GO:0005886">
    <property type="term" value="C:plasma membrane"/>
    <property type="evidence" value="ECO:0007669"/>
    <property type="project" value="UniProtKB-SubCell"/>
</dbReference>
<evidence type="ECO:0000256" key="6">
    <source>
        <dbReference type="ARBA" id="ARBA00022989"/>
    </source>
</evidence>
<evidence type="ECO:0000256" key="2">
    <source>
        <dbReference type="ARBA" id="ARBA00007935"/>
    </source>
</evidence>
<keyword evidence="7 8" id="KW-0472">Membrane</keyword>
<dbReference type="Gene3D" id="1.10.3470.10">
    <property type="entry name" value="ABC transporter involved in vitamin B12 uptake, BtuC"/>
    <property type="match status" value="1"/>
</dbReference>
<dbReference type="OrthoDB" id="9782305at2"/>
<dbReference type="Pfam" id="PF01032">
    <property type="entry name" value="FecCD"/>
    <property type="match status" value="1"/>
</dbReference>
<dbReference type="InterPro" id="IPR037294">
    <property type="entry name" value="ABC_BtuC-like"/>
</dbReference>
<protein>
    <submittedName>
        <fullName evidence="9">Iron ABC transporter</fullName>
    </submittedName>
</protein>
<dbReference type="EMBL" id="CP027433">
    <property type="protein sequence ID" value="AVM02183.1"/>
    <property type="molecule type" value="Genomic_DNA"/>
</dbReference>